<keyword evidence="9" id="KW-1185">Reference proteome</keyword>
<keyword evidence="3" id="KW-1003">Cell membrane</keyword>
<dbReference type="Proteomes" id="UP000324194">
    <property type="component" value="Chromosome 1"/>
</dbReference>
<feature type="transmembrane region" description="Helical" evidence="7">
    <location>
        <begin position="327"/>
        <end position="344"/>
    </location>
</feature>
<dbReference type="GO" id="GO:0005886">
    <property type="term" value="C:plasma membrane"/>
    <property type="evidence" value="ECO:0007669"/>
    <property type="project" value="UniProtKB-SubCell"/>
</dbReference>
<reference evidence="8 9" key="1">
    <citation type="submission" date="2019-08" db="EMBL/GenBank/DDBJ databases">
        <authorList>
            <person name="Guy L."/>
        </authorList>
    </citation>
    <scope>NUCLEOTIDE SEQUENCE [LARGE SCALE GENOMIC DNA]</scope>
    <source>
        <strain evidence="8 9">SGT-108</strain>
    </source>
</reference>
<keyword evidence="4 7" id="KW-0812">Transmembrane</keyword>
<dbReference type="PANTHER" id="PTHR42865">
    <property type="entry name" value="PROTON/GLUTAMATE-ASPARTATE SYMPORTER"/>
    <property type="match status" value="1"/>
</dbReference>
<dbReference type="InterPro" id="IPR001991">
    <property type="entry name" value="Na-dicarboxylate_symporter"/>
</dbReference>
<dbReference type="GO" id="GO:0015293">
    <property type="term" value="F:symporter activity"/>
    <property type="evidence" value="ECO:0007669"/>
    <property type="project" value="UniProtKB-KW"/>
</dbReference>
<dbReference type="AlphaFoldDB" id="A0A5E4PHB4"/>
<sequence>MAFNARRFKVYVFPAALVFSILSGGLAGAFLGPRALFLKPFGDIFLNLLLAAVVPLVFFSISSAVSHLRLDKLLKILLTMLAAFLFTGLVAAIFMFVIVRIFPPAQGVLINLSPQGPVNTIHLSDQLVNMLSVPDFTELLSHKNMLPLILFSLLVGLATASAGDKGRPFAVFLQAGTEVFMHVIRLIMYYAPIGFFAYFAVMAADLGPRFLTSYVRAICIYYVSASIYFILAFTWYAWLAGGILRVKLFWGHVYFPMMTAFATCSSAASIPANLQATRNMGVADDICETVVPLGAMLHKDGSVLGAVLKIAFLFGIFGLSLSGPADILSAIGIAILVGTVMGAIPSGGMLGEMLIISTYGFPSQTLIMIAAISIMIDPLATMLNVTGDSVCSMLVERWIKKEGAR</sequence>
<dbReference type="KEGG" id="asip:AQUSIP_11390"/>
<keyword evidence="6 7" id="KW-0472">Membrane</keyword>
<evidence type="ECO:0000256" key="3">
    <source>
        <dbReference type="ARBA" id="ARBA00022475"/>
    </source>
</evidence>
<evidence type="ECO:0000256" key="2">
    <source>
        <dbReference type="ARBA" id="ARBA00022448"/>
    </source>
</evidence>
<protein>
    <submittedName>
        <fullName evidence="8">Proton/sodium-glutamate symport protein</fullName>
    </submittedName>
</protein>
<feature type="transmembrane region" description="Helical" evidence="7">
    <location>
        <begin position="214"/>
        <end position="238"/>
    </location>
</feature>
<name>A0A5E4PHB4_9COXI</name>
<evidence type="ECO:0000313" key="8">
    <source>
        <dbReference type="EMBL" id="VVC75842.1"/>
    </source>
</evidence>
<feature type="transmembrane region" description="Helical" evidence="7">
    <location>
        <begin position="303"/>
        <end position="321"/>
    </location>
</feature>
<dbReference type="PANTHER" id="PTHR42865:SF7">
    <property type="entry name" value="PROTON_GLUTAMATE-ASPARTATE SYMPORTER"/>
    <property type="match status" value="1"/>
</dbReference>
<organism evidence="8 9">
    <name type="scientific">Aquicella siphonis</name>
    <dbReference type="NCBI Taxonomy" id="254247"/>
    <lineage>
        <taxon>Bacteria</taxon>
        <taxon>Pseudomonadati</taxon>
        <taxon>Pseudomonadota</taxon>
        <taxon>Gammaproteobacteria</taxon>
        <taxon>Legionellales</taxon>
        <taxon>Coxiellaceae</taxon>
        <taxon>Aquicella</taxon>
    </lineage>
</organism>
<evidence type="ECO:0000256" key="4">
    <source>
        <dbReference type="ARBA" id="ARBA00022692"/>
    </source>
</evidence>
<comment type="subcellular location">
    <subcellularLocation>
        <location evidence="1">Cell membrane</location>
        <topology evidence="1">Multi-pass membrane protein</topology>
    </subcellularLocation>
</comment>
<keyword evidence="2" id="KW-0813">Transport</keyword>
<dbReference type="PRINTS" id="PR00173">
    <property type="entry name" value="EDTRNSPORT"/>
</dbReference>
<evidence type="ECO:0000256" key="7">
    <source>
        <dbReference type="SAM" id="Phobius"/>
    </source>
</evidence>
<feature type="transmembrane region" description="Helical" evidence="7">
    <location>
        <begin position="356"/>
        <end position="376"/>
    </location>
</feature>
<feature type="transmembrane region" description="Helical" evidence="7">
    <location>
        <begin position="44"/>
        <end position="65"/>
    </location>
</feature>
<dbReference type="RefSeq" id="WP_148340288.1">
    <property type="nucleotide sequence ID" value="NZ_LR699119.1"/>
</dbReference>
<proteinExistence type="predicted"/>
<evidence type="ECO:0000256" key="1">
    <source>
        <dbReference type="ARBA" id="ARBA00004651"/>
    </source>
</evidence>
<evidence type="ECO:0000256" key="6">
    <source>
        <dbReference type="ARBA" id="ARBA00023136"/>
    </source>
</evidence>
<gene>
    <name evidence="8" type="primary">gltT_2</name>
    <name evidence="8" type="ORF">AQUSIP_11390</name>
</gene>
<dbReference type="SUPFAM" id="SSF118215">
    <property type="entry name" value="Proton glutamate symport protein"/>
    <property type="match status" value="1"/>
</dbReference>
<feature type="transmembrane region" description="Helical" evidence="7">
    <location>
        <begin position="183"/>
        <end position="202"/>
    </location>
</feature>
<dbReference type="Gene3D" id="1.10.3860.10">
    <property type="entry name" value="Sodium:dicarboxylate symporter"/>
    <property type="match status" value="1"/>
</dbReference>
<dbReference type="GO" id="GO:0006835">
    <property type="term" value="P:dicarboxylic acid transport"/>
    <property type="evidence" value="ECO:0007669"/>
    <property type="project" value="TreeGrafter"/>
</dbReference>
<dbReference type="EMBL" id="LR699119">
    <property type="protein sequence ID" value="VVC75842.1"/>
    <property type="molecule type" value="Genomic_DNA"/>
</dbReference>
<feature type="transmembrane region" description="Helical" evidence="7">
    <location>
        <begin position="12"/>
        <end position="32"/>
    </location>
</feature>
<feature type="transmembrane region" description="Helical" evidence="7">
    <location>
        <begin position="77"/>
        <end position="102"/>
    </location>
</feature>
<accession>A0A5E4PHB4</accession>
<evidence type="ECO:0000256" key="5">
    <source>
        <dbReference type="ARBA" id="ARBA00022989"/>
    </source>
</evidence>
<dbReference type="OrthoDB" id="9768885at2"/>
<dbReference type="InterPro" id="IPR036458">
    <property type="entry name" value="Na:dicarbo_symporter_sf"/>
</dbReference>
<dbReference type="Pfam" id="PF00375">
    <property type="entry name" value="SDF"/>
    <property type="match status" value="1"/>
</dbReference>
<evidence type="ECO:0000313" key="9">
    <source>
        <dbReference type="Proteomes" id="UP000324194"/>
    </source>
</evidence>
<keyword evidence="5 7" id="KW-1133">Transmembrane helix</keyword>